<feature type="transmembrane region" description="Helical" evidence="1">
    <location>
        <begin position="31"/>
        <end position="49"/>
    </location>
</feature>
<evidence type="ECO:0000256" key="1">
    <source>
        <dbReference type="SAM" id="Phobius"/>
    </source>
</evidence>
<dbReference type="AlphaFoldDB" id="A0A9P5XGJ3"/>
<keyword evidence="1" id="KW-1133">Transmembrane helix</keyword>
<reference evidence="2" key="1">
    <citation type="submission" date="2020-11" db="EMBL/GenBank/DDBJ databases">
        <authorList>
            <consortium name="DOE Joint Genome Institute"/>
            <person name="Ahrendt S."/>
            <person name="Riley R."/>
            <person name="Andreopoulos W."/>
            <person name="Labutti K."/>
            <person name="Pangilinan J."/>
            <person name="Ruiz-Duenas F.J."/>
            <person name="Barrasa J.M."/>
            <person name="Sanchez-Garcia M."/>
            <person name="Camarero S."/>
            <person name="Miyauchi S."/>
            <person name="Serrano A."/>
            <person name="Linde D."/>
            <person name="Babiker R."/>
            <person name="Drula E."/>
            <person name="Ayuso-Fernandez I."/>
            <person name="Pacheco R."/>
            <person name="Padilla G."/>
            <person name="Ferreira P."/>
            <person name="Barriuso J."/>
            <person name="Kellner H."/>
            <person name="Castanera R."/>
            <person name="Alfaro M."/>
            <person name="Ramirez L."/>
            <person name="Pisabarro A.G."/>
            <person name="Kuo A."/>
            <person name="Tritt A."/>
            <person name="Lipzen A."/>
            <person name="He G."/>
            <person name="Yan M."/>
            <person name="Ng V."/>
            <person name="Cullen D."/>
            <person name="Martin F."/>
            <person name="Rosso M.-N."/>
            <person name="Henrissat B."/>
            <person name="Hibbett D."/>
            <person name="Martinez A.T."/>
            <person name="Grigoriev I.V."/>
        </authorList>
    </citation>
    <scope>NUCLEOTIDE SEQUENCE</scope>
    <source>
        <strain evidence="2">MF-IS2</strain>
    </source>
</reference>
<dbReference type="Proteomes" id="UP000807342">
    <property type="component" value="Unassembled WGS sequence"/>
</dbReference>
<feature type="transmembrane region" description="Helical" evidence="1">
    <location>
        <begin position="7"/>
        <end position="25"/>
    </location>
</feature>
<proteinExistence type="predicted"/>
<comment type="caution">
    <text evidence="2">The sequence shown here is derived from an EMBL/GenBank/DDBJ whole genome shotgun (WGS) entry which is preliminary data.</text>
</comment>
<dbReference type="OrthoDB" id="192733at2759"/>
<organism evidence="2 3">
    <name type="scientific">Macrolepiota fuliginosa MF-IS2</name>
    <dbReference type="NCBI Taxonomy" id="1400762"/>
    <lineage>
        <taxon>Eukaryota</taxon>
        <taxon>Fungi</taxon>
        <taxon>Dikarya</taxon>
        <taxon>Basidiomycota</taxon>
        <taxon>Agaricomycotina</taxon>
        <taxon>Agaricomycetes</taxon>
        <taxon>Agaricomycetidae</taxon>
        <taxon>Agaricales</taxon>
        <taxon>Agaricineae</taxon>
        <taxon>Agaricaceae</taxon>
        <taxon>Macrolepiota</taxon>
    </lineage>
</organism>
<accession>A0A9P5XGJ3</accession>
<gene>
    <name evidence="2" type="ORF">P691DRAFT_812632</name>
</gene>
<name>A0A9P5XGJ3_9AGAR</name>
<dbReference type="EMBL" id="MU151132">
    <property type="protein sequence ID" value="KAF9449396.1"/>
    <property type="molecule type" value="Genomic_DNA"/>
</dbReference>
<evidence type="ECO:0000313" key="3">
    <source>
        <dbReference type="Proteomes" id="UP000807342"/>
    </source>
</evidence>
<keyword evidence="1" id="KW-0812">Transmembrane</keyword>
<keyword evidence="1" id="KW-0472">Membrane</keyword>
<keyword evidence="3" id="KW-1185">Reference proteome</keyword>
<evidence type="ECO:0000313" key="2">
    <source>
        <dbReference type="EMBL" id="KAF9449396.1"/>
    </source>
</evidence>
<protein>
    <submittedName>
        <fullName evidence="2">Uncharacterized protein</fullName>
    </submittedName>
</protein>
<sequence>MFASSPIIIGAMVPAPDILGSLLWSHVQRGFRLSNITILTTLVLLAYLIQNGPIHAR</sequence>